<dbReference type="EMBL" id="CP042434">
    <property type="protein sequence ID" value="QEC70994.1"/>
    <property type="molecule type" value="Genomic_DNA"/>
</dbReference>
<organism evidence="1 2">
    <name type="scientific">Arachidicoccus ginsenosidivorans</name>
    <dbReference type="NCBI Taxonomy" id="496057"/>
    <lineage>
        <taxon>Bacteria</taxon>
        <taxon>Pseudomonadati</taxon>
        <taxon>Bacteroidota</taxon>
        <taxon>Chitinophagia</taxon>
        <taxon>Chitinophagales</taxon>
        <taxon>Chitinophagaceae</taxon>
        <taxon>Arachidicoccus</taxon>
    </lineage>
</organism>
<name>A0A5B8VHI1_9BACT</name>
<sequence>MATTSKIKDGNKDHPLLAARMKAQLLTCHEVSTVQTLVQKMGALQAQHLEMTQWAIGKRLSLCSRGEAVTAADVQKALEKGHIVRTHALRPTWQLLSGEDLLWILQLTGPAIKKTLFSRDKHLGIEEKEYVRSDKAIYRILEKHPHLSRQELITALTQLGFAMDEYRSNHYIMHAELQGIICSGPVSNDKHTYALLEKVLGKNYKKAEKLKNTLKDQAGVQQLASRYFSTRGPASLQDFAWWSGLGITQIKKAIAALGDKIMLAEDPFLKEQQTAGTAYYQMASNISAGRPGLAALISERLDANLQFLAAFDEYLISYKDRTAMLPAAYNKQIITVNGLFRPAVVEKGQVIAGWQVEKQIHKGAKTGLKIKLLPFTPLNTAAQKQILKLAEPEALAYARFRKLPLEALVMG</sequence>
<dbReference type="Proteomes" id="UP000321291">
    <property type="component" value="Chromosome"/>
</dbReference>
<protein>
    <submittedName>
        <fullName evidence="1">Winged helix DNA-binding domain-containing protein</fullName>
    </submittedName>
</protein>
<evidence type="ECO:0000313" key="1">
    <source>
        <dbReference type="EMBL" id="QEC70994.1"/>
    </source>
</evidence>
<gene>
    <name evidence="1" type="ORF">FSB73_04155</name>
</gene>
<dbReference type="Pfam" id="PF06224">
    <property type="entry name" value="AlkZ-like"/>
    <property type="match status" value="1"/>
</dbReference>
<dbReference type="OrthoDB" id="2210247at2"/>
<accession>A0A5B8VHI1</accession>
<evidence type="ECO:0000313" key="2">
    <source>
        <dbReference type="Proteomes" id="UP000321291"/>
    </source>
</evidence>
<reference evidence="1 2" key="1">
    <citation type="journal article" date="2017" name="Int. J. Syst. Evol. Microbiol.">
        <title>Arachidicoccus ginsenosidivorans sp. nov., with ginsenoside-converting activity isolated from ginseng cultivating soil.</title>
        <authorList>
            <person name="Siddiqi M.Z."/>
            <person name="Aslam Z."/>
            <person name="Im W.T."/>
        </authorList>
    </citation>
    <scope>NUCLEOTIDE SEQUENCE [LARGE SCALE GENOMIC DNA]</scope>
    <source>
        <strain evidence="1 2">Gsoil 809</strain>
    </source>
</reference>
<dbReference type="GO" id="GO:0003677">
    <property type="term" value="F:DNA binding"/>
    <property type="evidence" value="ECO:0007669"/>
    <property type="project" value="UniProtKB-KW"/>
</dbReference>
<dbReference type="RefSeq" id="WP_146780253.1">
    <property type="nucleotide sequence ID" value="NZ_CP042434.1"/>
</dbReference>
<keyword evidence="2" id="KW-1185">Reference proteome</keyword>
<dbReference type="AlphaFoldDB" id="A0A5B8VHI1"/>
<dbReference type="KEGG" id="agi:FSB73_04155"/>
<keyword evidence="1" id="KW-0238">DNA-binding</keyword>
<proteinExistence type="predicted"/>
<dbReference type="InterPro" id="IPR009351">
    <property type="entry name" value="AlkZ-like"/>
</dbReference>
<dbReference type="PANTHER" id="PTHR38479:SF2">
    <property type="entry name" value="WINGED HELIX DNA-BINDING DOMAIN-CONTAINING PROTEIN"/>
    <property type="match status" value="1"/>
</dbReference>
<dbReference type="PANTHER" id="PTHR38479">
    <property type="entry name" value="LMO0824 PROTEIN"/>
    <property type="match status" value="1"/>
</dbReference>